<reference evidence="10" key="2">
    <citation type="submission" date="2011-04" db="EMBL/GenBank/DDBJ databases">
        <title>The complete genome of chromosome of Treponema succinifaciens DSM 2489.</title>
        <authorList>
            <person name="Lucas S."/>
            <person name="Copeland A."/>
            <person name="Lapidus A."/>
            <person name="Bruce D."/>
            <person name="Goodwin L."/>
            <person name="Pitluck S."/>
            <person name="Peters L."/>
            <person name="Kyrpides N."/>
            <person name="Mavromatis K."/>
            <person name="Ivanova N."/>
            <person name="Ovchinnikova G."/>
            <person name="Teshima H."/>
            <person name="Detter J.C."/>
            <person name="Tapia R."/>
            <person name="Han C."/>
            <person name="Land M."/>
            <person name="Hauser L."/>
            <person name="Markowitz V."/>
            <person name="Cheng J.-F."/>
            <person name="Hugenholtz P."/>
            <person name="Woyke T."/>
            <person name="Wu D."/>
            <person name="Gronow S."/>
            <person name="Wellnitz S."/>
            <person name="Brambilla E."/>
            <person name="Klenk H.-P."/>
            <person name="Eisen J.A."/>
        </authorList>
    </citation>
    <scope>NUCLEOTIDE SEQUENCE [LARGE SCALE GENOMIC DNA]</scope>
    <source>
        <strain evidence="10">ATCC 33096 / DSM 2489 / 6091</strain>
    </source>
</reference>
<evidence type="ECO:0000256" key="4">
    <source>
        <dbReference type="ARBA" id="ARBA00023125"/>
    </source>
</evidence>
<comment type="caution">
    <text evidence="6">Lacks conserved residue(s) required for the propagation of feature annotation.</text>
</comment>
<dbReference type="Gene3D" id="3.40.50.720">
    <property type="entry name" value="NAD(P)-binding Rossmann-like Domain"/>
    <property type="match status" value="1"/>
</dbReference>
<keyword evidence="4 6" id="KW-0238">DNA-binding</keyword>
<feature type="domain" description="Rex DNA-binding C-terminal" evidence="8">
    <location>
        <begin position="3"/>
        <end position="48"/>
    </location>
</feature>
<evidence type="ECO:0000256" key="6">
    <source>
        <dbReference type="HAMAP-Rule" id="MF_01131"/>
    </source>
</evidence>
<comment type="subunit">
    <text evidence="6">Homodimer.</text>
</comment>
<keyword evidence="10" id="KW-1185">Reference proteome</keyword>
<dbReference type="STRING" id="869209.Tresu_2392"/>
<evidence type="ECO:0000313" key="10">
    <source>
        <dbReference type="Proteomes" id="UP000006852"/>
    </source>
</evidence>
<evidence type="ECO:0000256" key="1">
    <source>
        <dbReference type="ARBA" id="ARBA00022490"/>
    </source>
</evidence>
<name>F2NXP8_TRES6</name>
<dbReference type="InterPro" id="IPR003781">
    <property type="entry name" value="CoA-bd"/>
</dbReference>
<evidence type="ECO:0000259" key="7">
    <source>
        <dbReference type="Pfam" id="PF02629"/>
    </source>
</evidence>
<dbReference type="PANTHER" id="PTHR35786">
    <property type="entry name" value="REDOX-SENSING TRANSCRIPTIONAL REPRESSOR REX"/>
    <property type="match status" value="1"/>
</dbReference>
<reference evidence="9 10" key="1">
    <citation type="journal article" date="2011" name="Stand. Genomic Sci.">
        <title>Complete genome sequence of Treponema succinifaciens type strain (6091).</title>
        <authorList>
            <person name="Han C."/>
            <person name="Gronow S."/>
            <person name="Teshima H."/>
            <person name="Lapidus A."/>
            <person name="Nolan M."/>
            <person name="Lucas S."/>
            <person name="Hammon N."/>
            <person name="Deshpande S."/>
            <person name="Cheng J.F."/>
            <person name="Zeytun A."/>
            <person name="Tapia R."/>
            <person name="Goodwin L."/>
            <person name="Pitluck S."/>
            <person name="Liolios K."/>
            <person name="Pagani I."/>
            <person name="Ivanova N."/>
            <person name="Mavromatis K."/>
            <person name="Mikhailova N."/>
            <person name="Huntemann M."/>
            <person name="Pati A."/>
            <person name="Chen A."/>
            <person name="Palaniappan K."/>
            <person name="Land M."/>
            <person name="Hauser L."/>
            <person name="Brambilla E.M."/>
            <person name="Rohde M."/>
            <person name="Goker M."/>
            <person name="Woyke T."/>
            <person name="Bristow J."/>
            <person name="Eisen J.A."/>
            <person name="Markowitz V."/>
            <person name="Hugenholtz P."/>
            <person name="Kyrpides N.C."/>
            <person name="Klenk H.P."/>
            <person name="Detter J.C."/>
        </authorList>
    </citation>
    <scope>NUCLEOTIDE SEQUENCE [LARGE SCALE GENOMIC DNA]</scope>
    <source>
        <strain evidence="10">ATCC 33096 / DSM 2489 / 6091</strain>
    </source>
</reference>
<dbReference type="GO" id="GO:0003700">
    <property type="term" value="F:DNA-binding transcription factor activity"/>
    <property type="evidence" value="ECO:0007669"/>
    <property type="project" value="UniProtKB-UniRule"/>
</dbReference>
<evidence type="ECO:0000313" key="9">
    <source>
        <dbReference type="EMBL" id="AEB15254.1"/>
    </source>
</evidence>
<dbReference type="InterPro" id="IPR022876">
    <property type="entry name" value="Tscrpt_rep_Rex"/>
</dbReference>
<dbReference type="RefSeq" id="WP_013702505.1">
    <property type="nucleotide sequence ID" value="NC_015385.1"/>
</dbReference>
<comment type="similarity">
    <text evidence="6">Belongs to the transcriptional regulatory Rex family.</text>
</comment>
<dbReference type="Gene3D" id="1.10.10.10">
    <property type="entry name" value="Winged helix-like DNA-binding domain superfamily/Winged helix DNA-binding domain"/>
    <property type="match status" value="1"/>
</dbReference>
<organism evidence="9 10">
    <name type="scientific">Treponema succinifaciens (strain ATCC 33096 / DSM 2489 / 6091)</name>
    <dbReference type="NCBI Taxonomy" id="869209"/>
    <lineage>
        <taxon>Bacteria</taxon>
        <taxon>Pseudomonadati</taxon>
        <taxon>Spirochaetota</taxon>
        <taxon>Spirochaetia</taxon>
        <taxon>Spirochaetales</taxon>
        <taxon>Treponemataceae</taxon>
        <taxon>Treponema</taxon>
    </lineage>
</organism>
<dbReference type="GO" id="GO:0005737">
    <property type="term" value="C:cytoplasm"/>
    <property type="evidence" value="ECO:0007669"/>
    <property type="project" value="UniProtKB-SubCell"/>
</dbReference>
<dbReference type="Pfam" id="PF06971">
    <property type="entry name" value="Put_DNA-bind_N"/>
    <property type="match status" value="1"/>
</dbReference>
<dbReference type="SUPFAM" id="SSF46785">
    <property type="entry name" value="Winged helix' DNA-binding domain"/>
    <property type="match status" value="1"/>
</dbReference>
<sequence length="200" mass="22192">MKDIPLPTKRRLVLLERLLSGYKEKNITSQKIQELTGWTSAVVRRDISALKLNCGATNGYKVEELKSHLEKMFGEKKESLRCCIVGLGRMGQALLDTSELYDSPFKIVAGFDSSVNKTEVLSSSFPLHPTTLMKKIIHEEEISYAILTVDSDEAQPLTDLLIDCGIKGIVNYTPCVLKVPIEVPIENVSLLTALETLAIN</sequence>
<comment type="function">
    <text evidence="6">Modulates transcription in response to changes in cellular NADH/NAD(+) redox state.</text>
</comment>
<dbReference type="PANTHER" id="PTHR35786:SF1">
    <property type="entry name" value="REDOX-SENSING TRANSCRIPTIONAL REPRESSOR REX 1"/>
    <property type="match status" value="1"/>
</dbReference>
<dbReference type="SUPFAM" id="SSF51735">
    <property type="entry name" value="NAD(P)-binding Rossmann-fold domains"/>
    <property type="match status" value="1"/>
</dbReference>
<dbReference type="KEGG" id="tsu:Tresu_2392"/>
<protein>
    <recommendedName>
        <fullName evidence="6">Redox-sensing transcriptional repressor Rex</fullName>
    </recommendedName>
</protein>
<dbReference type="InterPro" id="IPR036390">
    <property type="entry name" value="WH_DNA-bd_sf"/>
</dbReference>
<dbReference type="NCBIfam" id="NF003995">
    <property type="entry name" value="PRK05472.2-4"/>
    <property type="match status" value="1"/>
</dbReference>
<dbReference type="GeneID" id="302999508"/>
<dbReference type="HAMAP" id="MF_01131">
    <property type="entry name" value="Rex"/>
    <property type="match status" value="1"/>
</dbReference>
<keyword evidence="1 6" id="KW-0963">Cytoplasm</keyword>
<keyword evidence="6" id="KW-0520">NAD</keyword>
<dbReference type="Proteomes" id="UP000006852">
    <property type="component" value="Chromosome"/>
</dbReference>
<dbReference type="eggNOG" id="COG2344">
    <property type="taxonomic scope" value="Bacteria"/>
</dbReference>
<dbReference type="OrthoDB" id="369876at2"/>
<dbReference type="EMBL" id="CP002631">
    <property type="protein sequence ID" value="AEB15254.1"/>
    <property type="molecule type" value="Genomic_DNA"/>
</dbReference>
<dbReference type="GO" id="GO:0051775">
    <property type="term" value="P:response to redox state"/>
    <property type="evidence" value="ECO:0007669"/>
    <property type="project" value="InterPro"/>
</dbReference>
<dbReference type="HOGENOM" id="CLU_061534_1_0_12"/>
<evidence type="ECO:0000259" key="8">
    <source>
        <dbReference type="Pfam" id="PF06971"/>
    </source>
</evidence>
<gene>
    <name evidence="6" type="primary">rex</name>
    <name evidence="9" type="ordered locus">Tresu_2392</name>
</gene>
<dbReference type="InterPro" id="IPR036291">
    <property type="entry name" value="NAD(P)-bd_dom_sf"/>
</dbReference>
<comment type="subcellular location">
    <subcellularLocation>
        <location evidence="6">Cytoplasm</location>
    </subcellularLocation>
</comment>
<evidence type="ECO:0000256" key="5">
    <source>
        <dbReference type="ARBA" id="ARBA00023163"/>
    </source>
</evidence>
<evidence type="ECO:0000256" key="2">
    <source>
        <dbReference type="ARBA" id="ARBA00022491"/>
    </source>
</evidence>
<dbReference type="Pfam" id="PF02629">
    <property type="entry name" value="CoA_binding"/>
    <property type="match status" value="1"/>
</dbReference>
<keyword evidence="5 6" id="KW-0804">Transcription</keyword>
<keyword evidence="2 6" id="KW-0678">Repressor</keyword>
<dbReference type="InterPro" id="IPR036388">
    <property type="entry name" value="WH-like_DNA-bd_sf"/>
</dbReference>
<accession>F2NXP8</accession>
<dbReference type="InterPro" id="IPR009718">
    <property type="entry name" value="Rex_DNA-bd_C_dom"/>
</dbReference>
<evidence type="ECO:0000256" key="3">
    <source>
        <dbReference type="ARBA" id="ARBA00023015"/>
    </source>
</evidence>
<dbReference type="GO" id="GO:0003677">
    <property type="term" value="F:DNA binding"/>
    <property type="evidence" value="ECO:0007669"/>
    <property type="project" value="UniProtKB-UniRule"/>
</dbReference>
<proteinExistence type="inferred from homology"/>
<feature type="binding site" evidence="6">
    <location>
        <begin position="86"/>
        <end position="91"/>
    </location>
    <ligand>
        <name>NAD(+)</name>
        <dbReference type="ChEBI" id="CHEBI:57540"/>
    </ligand>
</feature>
<dbReference type="AlphaFoldDB" id="F2NXP8"/>
<dbReference type="GO" id="GO:0045892">
    <property type="term" value="P:negative regulation of DNA-templated transcription"/>
    <property type="evidence" value="ECO:0007669"/>
    <property type="project" value="InterPro"/>
</dbReference>
<keyword evidence="3 6" id="KW-0805">Transcription regulation</keyword>
<feature type="domain" description="CoA-binding" evidence="7">
    <location>
        <begin position="80"/>
        <end position="174"/>
    </location>
</feature>